<comment type="similarity">
    <text evidence="2 12">Belongs to the G-protein coupled receptor 1 family.</text>
</comment>
<evidence type="ECO:0000256" key="7">
    <source>
        <dbReference type="ARBA" id="ARBA00022989"/>
    </source>
</evidence>
<evidence type="ECO:0000256" key="3">
    <source>
        <dbReference type="ARBA" id="ARBA00022475"/>
    </source>
</evidence>
<proteinExistence type="inferred from homology"/>
<comment type="subcellular location">
    <subcellularLocation>
        <location evidence="1 13">Cell membrane</location>
        <topology evidence="1 13">Multi-pass membrane protein</topology>
    </subcellularLocation>
</comment>
<keyword evidence="15" id="KW-1185">Reference proteome</keyword>
<feature type="transmembrane region" description="Helical" evidence="13">
    <location>
        <begin position="26"/>
        <end position="48"/>
    </location>
</feature>
<protein>
    <recommendedName>
        <fullName evidence="13">Olfactory receptor</fullName>
    </recommendedName>
</protein>
<dbReference type="Xenbase" id="XB-GENE-29080551">
    <property type="gene designation" value="or5dj1"/>
</dbReference>
<dbReference type="PROSITE" id="PS50262">
    <property type="entry name" value="G_PROTEIN_RECEP_F1_2"/>
    <property type="match status" value="1"/>
</dbReference>
<keyword evidence="11 12" id="KW-0807">Transducer</keyword>
<dbReference type="FunFam" id="1.10.1220.70:FF:000001">
    <property type="entry name" value="Olfactory receptor"/>
    <property type="match status" value="1"/>
</dbReference>
<keyword evidence="7 13" id="KW-1133">Transmembrane helix</keyword>
<dbReference type="OrthoDB" id="5964498at2759"/>
<dbReference type="KEGG" id="xtr:100491161"/>
<keyword evidence="5 12" id="KW-0812">Transmembrane</keyword>
<dbReference type="GO" id="GO:0004984">
    <property type="term" value="F:olfactory receptor activity"/>
    <property type="evidence" value="ECO:0000318"/>
    <property type="project" value="GO_Central"/>
</dbReference>
<evidence type="ECO:0000256" key="6">
    <source>
        <dbReference type="ARBA" id="ARBA00022725"/>
    </source>
</evidence>
<keyword evidence="4 13" id="KW-0716">Sensory transduction</keyword>
<dbReference type="RefSeq" id="XP_031747594.1">
    <property type="nucleotide sequence ID" value="XM_031891734.1"/>
</dbReference>
<dbReference type="GO" id="GO:0005886">
    <property type="term" value="C:plasma membrane"/>
    <property type="evidence" value="ECO:0007669"/>
    <property type="project" value="UniProtKB-SubCell"/>
</dbReference>
<evidence type="ECO:0000313" key="15">
    <source>
        <dbReference type="Proteomes" id="UP000008143"/>
    </source>
</evidence>
<keyword evidence="6 13" id="KW-0552">Olfaction</keyword>
<feature type="transmembrane region" description="Helical" evidence="13">
    <location>
        <begin position="273"/>
        <end position="292"/>
    </location>
</feature>
<dbReference type="GO" id="GO:0004930">
    <property type="term" value="F:G protein-coupled receptor activity"/>
    <property type="evidence" value="ECO:0007669"/>
    <property type="project" value="UniProtKB-KW"/>
</dbReference>
<organism evidence="15 16">
    <name type="scientific">Xenopus tropicalis</name>
    <name type="common">Western clawed frog</name>
    <name type="synonym">Silurana tropicalis</name>
    <dbReference type="NCBI Taxonomy" id="8364"/>
    <lineage>
        <taxon>Eukaryota</taxon>
        <taxon>Metazoa</taxon>
        <taxon>Chordata</taxon>
        <taxon>Craniata</taxon>
        <taxon>Vertebrata</taxon>
        <taxon>Euteleostomi</taxon>
        <taxon>Amphibia</taxon>
        <taxon>Batrachia</taxon>
        <taxon>Anura</taxon>
        <taxon>Pipoidea</taxon>
        <taxon>Pipidae</taxon>
        <taxon>Xenopodinae</taxon>
        <taxon>Xenopus</taxon>
        <taxon>Silurana</taxon>
    </lineage>
</organism>
<dbReference type="FunFam" id="1.20.1070.10:FF:000001">
    <property type="entry name" value="Olfactory receptor"/>
    <property type="match status" value="1"/>
</dbReference>
<dbReference type="Pfam" id="PF13853">
    <property type="entry name" value="7tm_4"/>
    <property type="match status" value="1"/>
</dbReference>
<gene>
    <name evidence="17" type="primary">or5dj1</name>
    <name evidence="16" type="synonym">LOC100491161</name>
</gene>
<dbReference type="AlphaFoldDB" id="A0A8J1IPS4"/>
<keyword evidence="10 12" id="KW-0675">Receptor</keyword>
<evidence type="ECO:0000256" key="11">
    <source>
        <dbReference type="ARBA" id="ARBA00023224"/>
    </source>
</evidence>
<dbReference type="InterPro" id="IPR000725">
    <property type="entry name" value="Olfact_rcpt"/>
</dbReference>
<dbReference type="AGR" id="Xenbase:XB-GENE-29080551"/>
<dbReference type="GO" id="GO:0005549">
    <property type="term" value="F:odorant binding"/>
    <property type="evidence" value="ECO:0000318"/>
    <property type="project" value="GO_Central"/>
</dbReference>
<dbReference type="PROSITE" id="PS00237">
    <property type="entry name" value="G_PROTEIN_RECEP_F1_1"/>
    <property type="match status" value="1"/>
</dbReference>
<evidence type="ECO:0000256" key="12">
    <source>
        <dbReference type="RuleBase" id="RU000688"/>
    </source>
</evidence>
<reference evidence="16" key="1">
    <citation type="submission" date="2025-08" db="UniProtKB">
        <authorList>
            <consortium name="RefSeq"/>
        </authorList>
    </citation>
    <scope>IDENTIFICATION</scope>
    <source>
        <strain evidence="16">Nigerian</strain>
        <tissue evidence="16">Liver and blood</tissue>
    </source>
</reference>
<evidence type="ECO:0000256" key="13">
    <source>
        <dbReference type="RuleBase" id="RU363047"/>
    </source>
</evidence>
<keyword evidence="8 12" id="KW-0297">G-protein coupled receptor</keyword>
<evidence type="ECO:0000256" key="4">
    <source>
        <dbReference type="ARBA" id="ARBA00022606"/>
    </source>
</evidence>
<keyword evidence="3 13" id="KW-1003">Cell membrane</keyword>
<evidence type="ECO:0000256" key="5">
    <source>
        <dbReference type="ARBA" id="ARBA00022692"/>
    </source>
</evidence>
<feature type="transmembrane region" description="Helical" evidence="13">
    <location>
        <begin position="242"/>
        <end position="261"/>
    </location>
</feature>
<feature type="transmembrane region" description="Helical" evidence="13">
    <location>
        <begin position="102"/>
        <end position="120"/>
    </location>
</feature>
<accession>A0A8J1IPS4</accession>
<dbReference type="PRINTS" id="PR00245">
    <property type="entry name" value="OLFACTORYR"/>
</dbReference>
<evidence type="ECO:0000256" key="10">
    <source>
        <dbReference type="ARBA" id="ARBA00023170"/>
    </source>
</evidence>
<sequence>MDSNNQTVPKDFILLGLSNNPRVKRFLLIFFCFVYSTTLTSNCSLIILTSVIQELHSPMYMFICCLSLLDITFTSVTVPKMLVGLLSERCHISYNGCFTQLYFYHFLGCAECLLLSIMGYDRYVAICHPLHYPQIMNKNACIRLASSCWITGIIYSSVHTILTASLSFCRSREVSHFFCDMPPLLKISCSDTTINEIVILSLGGVVAGASFLLTVISYIYIISAILKIRSARGRKKAFSTCAAHLTVVSIFYGTIIIMYLRPQSSHSLQHDKMLSVFHNVITPMLNPLIYSLRNKDVKDSIRKLKAISYMFLDTKDSNNSGKMHCREIKFTMRIVALHATPPVDRTDDEKHGE</sequence>
<dbReference type="Proteomes" id="UP000008143">
    <property type="component" value="Chromosome 8"/>
</dbReference>
<dbReference type="PANTHER" id="PTHR26452">
    <property type="entry name" value="OLFACTORY RECEPTOR"/>
    <property type="match status" value="1"/>
</dbReference>
<feature type="transmembrane region" description="Helical" evidence="13">
    <location>
        <begin position="60"/>
        <end position="82"/>
    </location>
</feature>
<dbReference type="InterPro" id="IPR000276">
    <property type="entry name" value="GPCR_Rhodpsn"/>
</dbReference>
<feature type="transmembrane region" description="Helical" evidence="13">
    <location>
        <begin position="197"/>
        <end position="221"/>
    </location>
</feature>
<evidence type="ECO:0000256" key="1">
    <source>
        <dbReference type="ARBA" id="ARBA00004651"/>
    </source>
</evidence>
<dbReference type="SUPFAM" id="SSF81321">
    <property type="entry name" value="Family A G protein-coupled receptor-like"/>
    <property type="match status" value="1"/>
</dbReference>
<evidence type="ECO:0000313" key="16">
    <source>
        <dbReference type="RefSeq" id="XP_031747594.1"/>
    </source>
</evidence>
<evidence type="ECO:0000313" key="17">
    <source>
        <dbReference type="Xenbase" id="XB-GENE-29080551"/>
    </source>
</evidence>
<evidence type="ECO:0000256" key="2">
    <source>
        <dbReference type="ARBA" id="ARBA00010663"/>
    </source>
</evidence>
<name>A0A8J1IPS4_XENTR</name>
<feature type="transmembrane region" description="Helical" evidence="13">
    <location>
        <begin position="141"/>
        <end position="162"/>
    </location>
</feature>
<dbReference type="InterPro" id="IPR017452">
    <property type="entry name" value="GPCR_Rhodpsn_7TM"/>
</dbReference>
<dbReference type="CDD" id="cd13954">
    <property type="entry name" value="7tmA_OR"/>
    <property type="match status" value="1"/>
</dbReference>
<keyword evidence="9 13" id="KW-0472">Membrane</keyword>
<evidence type="ECO:0000259" key="14">
    <source>
        <dbReference type="PROSITE" id="PS50262"/>
    </source>
</evidence>
<evidence type="ECO:0000256" key="8">
    <source>
        <dbReference type="ARBA" id="ARBA00023040"/>
    </source>
</evidence>
<dbReference type="InterPro" id="IPR050516">
    <property type="entry name" value="Olfactory_GPCR"/>
</dbReference>
<evidence type="ECO:0000256" key="9">
    <source>
        <dbReference type="ARBA" id="ARBA00023136"/>
    </source>
</evidence>
<dbReference type="Gene3D" id="1.20.1070.10">
    <property type="entry name" value="Rhodopsin 7-helix transmembrane proteins"/>
    <property type="match status" value="1"/>
</dbReference>
<dbReference type="PRINTS" id="PR00237">
    <property type="entry name" value="GPCRRHODOPSN"/>
</dbReference>
<feature type="domain" description="G-protein coupled receptors family 1 profile" evidence="14">
    <location>
        <begin position="41"/>
        <end position="290"/>
    </location>
</feature>